<dbReference type="GO" id="GO:0005739">
    <property type="term" value="C:mitochondrion"/>
    <property type="evidence" value="ECO:0007669"/>
    <property type="project" value="TreeGrafter"/>
</dbReference>
<evidence type="ECO:0000259" key="11">
    <source>
        <dbReference type="Pfam" id="PF02668"/>
    </source>
</evidence>
<proteinExistence type="inferred from homology"/>
<dbReference type="GO" id="GO:0045329">
    <property type="term" value="P:carnitine biosynthetic process"/>
    <property type="evidence" value="ECO:0007669"/>
    <property type="project" value="UniProtKB-KW"/>
</dbReference>
<keyword evidence="10" id="KW-1133">Transmembrane helix</keyword>
<keyword evidence="9" id="KW-0408">Iron</keyword>
<comment type="cofactor">
    <cofactor evidence="1">
        <name>Fe(2+)</name>
        <dbReference type="ChEBI" id="CHEBI:29033"/>
    </cofactor>
</comment>
<comment type="caution">
    <text evidence="12">The sequence shown here is derived from an EMBL/GenBank/DDBJ whole genome shotgun (WGS) entry which is preliminary data.</text>
</comment>
<evidence type="ECO:0000256" key="10">
    <source>
        <dbReference type="SAM" id="Phobius"/>
    </source>
</evidence>
<dbReference type="Pfam" id="PF02668">
    <property type="entry name" value="TauD"/>
    <property type="match status" value="1"/>
</dbReference>
<dbReference type="SUPFAM" id="SSF51197">
    <property type="entry name" value="Clavaminate synthase-like"/>
    <property type="match status" value="1"/>
</dbReference>
<dbReference type="Gene3D" id="3.30.2020.30">
    <property type="match status" value="1"/>
</dbReference>
<evidence type="ECO:0000256" key="1">
    <source>
        <dbReference type="ARBA" id="ARBA00001954"/>
    </source>
</evidence>
<organism evidence="12 13">
    <name type="scientific">Aquatica leii</name>
    <dbReference type="NCBI Taxonomy" id="1421715"/>
    <lineage>
        <taxon>Eukaryota</taxon>
        <taxon>Metazoa</taxon>
        <taxon>Ecdysozoa</taxon>
        <taxon>Arthropoda</taxon>
        <taxon>Hexapoda</taxon>
        <taxon>Insecta</taxon>
        <taxon>Pterygota</taxon>
        <taxon>Neoptera</taxon>
        <taxon>Endopterygota</taxon>
        <taxon>Coleoptera</taxon>
        <taxon>Polyphaga</taxon>
        <taxon>Elateriformia</taxon>
        <taxon>Elateroidea</taxon>
        <taxon>Lampyridae</taxon>
        <taxon>Luciolinae</taxon>
        <taxon>Aquatica</taxon>
    </lineage>
</organism>
<keyword evidence="8" id="KW-0560">Oxidoreductase</keyword>
<evidence type="ECO:0000256" key="9">
    <source>
        <dbReference type="ARBA" id="ARBA00023004"/>
    </source>
</evidence>
<reference evidence="13" key="1">
    <citation type="submission" date="2023-01" db="EMBL/GenBank/DDBJ databases">
        <title>Key to firefly adult light organ development and bioluminescence: homeobox transcription factors regulate luciferase expression and transportation to peroxisome.</title>
        <authorList>
            <person name="Fu X."/>
        </authorList>
    </citation>
    <scope>NUCLEOTIDE SEQUENCE [LARGE SCALE GENOMIC DNA]</scope>
</reference>
<accession>A0AAN7SPS9</accession>
<name>A0AAN7SPS9_9COLE</name>
<dbReference type="Proteomes" id="UP001353858">
    <property type="component" value="Unassembled WGS sequence"/>
</dbReference>
<evidence type="ECO:0000256" key="6">
    <source>
        <dbReference type="ARBA" id="ARBA00022873"/>
    </source>
</evidence>
<feature type="domain" description="TauD/TfdA-like" evidence="11">
    <location>
        <begin position="86"/>
        <end position="328"/>
    </location>
</feature>
<dbReference type="InterPro" id="IPR042098">
    <property type="entry name" value="TauD-like_sf"/>
</dbReference>
<comment type="cofactor">
    <cofactor evidence="2">
        <name>L-ascorbate</name>
        <dbReference type="ChEBI" id="CHEBI:38290"/>
    </cofactor>
</comment>
<dbReference type="InterPro" id="IPR038492">
    <property type="entry name" value="GBBH-like_N_sf"/>
</dbReference>
<gene>
    <name evidence="12" type="ORF">RN001_005212</name>
</gene>
<dbReference type="FunFam" id="3.60.130.10:FF:000001">
    <property type="entry name" value="Trimethyllysine dioxygenase, mitochondrial"/>
    <property type="match status" value="1"/>
</dbReference>
<sequence>MCFHQNSNSRIINWNNFDISPKVKSVEVFKASVTIKWQDDHISEFNNDWLYERSFLKSSQNNYLEKNYRPKKVLWNKSSIRTLVKTFEFNDVLNKNLSLFNWLKDLAIHGVAFLENVPKNNSQCRQLANRIAFIRKTHYQDEFDIISKPDTSNVAYLSDFLQLHTDLPYYEYTPGVTLLYCLAQTDSTGGESLLADGFYVAEKLRVEDLDSFNILSSVVVNWCDVGAEHGEKYHSIFRSPVIRLNSCGKLEKILHSIPQRDSHFNIDLNLVRPWYKAMKIFVNAINEEAYKFKLKPGTIMAFDNTRLLHGRMGYKDVINNQRHLIGCYIDWDEIFSKMRVLVKEQEGNTMAMSYLIIGGLLLVGFATSQIYNPGINFLDNSIQITTSYDSYQNAGEGLAHPAVLQNSIRESQLHPDLLNPFYKNPLIAASLSRESLIQNKEFPVFNREAEKIPRTEVLKIFQRANSVWSFANSHSYKMNSYAQLWLIAILQLGCSLAVTTTTAPPTPLPSLAPQPVYHHQDSIPGYIPHETYPYADSYGPNSGYEGYLIPANPIGYAPLGENKSVTSSAQGALYVMLKVLAKVGLFLMGGVALLVVGGIFTTAVCSLTPICTITFNGFKEINKDTVRSYMTPDRVANAASFVEKAVDKYQRLQRAINGLDG</sequence>
<protein>
    <recommendedName>
        <fullName evidence="11">TauD/TfdA-like domain-containing protein</fullName>
    </recommendedName>
</protein>
<dbReference type="PANTHER" id="PTHR10696:SF33">
    <property type="entry name" value="GAMMA-BUTYROBETAINE DIOXYGENASE"/>
    <property type="match status" value="1"/>
</dbReference>
<dbReference type="GO" id="GO:0051213">
    <property type="term" value="F:dioxygenase activity"/>
    <property type="evidence" value="ECO:0007669"/>
    <property type="project" value="UniProtKB-KW"/>
</dbReference>
<keyword evidence="6" id="KW-0124">Carnitine biosynthesis</keyword>
<evidence type="ECO:0000313" key="12">
    <source>
        <dbReference type="EMBL" id="KAK4881893.1"/>
    </source>
</evidence>
<dbReference type="AlphaFoldDB" id="A0AAN7SPS9"/>
<comment type="similarity">
    <text evidence="4">Belongs to the gamma-BBH/TMLD family.</text>
</comment>
<evidence type="ECO:0000256" key="7">
    <source>
        <dbReference type="ARBA" id="ARBA00022964"/>
    </source>
</evidence>
<dbReference type="EMBL" id="JARPUR010000002">
    <property type="protein sequence ID" value="KAK4881893.1"/>
    <property type="molecule type" value="Genomic_DNA"/>
</dbReference>
<keyword evidence="10" id="KW-0472">Membrane</keyword>
<keyword evidence="10" id="KW-0812">Transmembrane</keyword>
<evidence type="ECO:0000256" key="2">
    <source>
        <dbReference type="ARBA" id="ARBA00001961"/>
    </source>
</evidence>
<dbReference type="PANTHER" id="PTHR10696">
    <property type="entry name" value="GAMMA-BUTYROBETAINE HYDROXYLASE-RELATED"/>
    <property type="match status" value="1"/>
</dbReference>
<keyword evidence="13" id="KW-1185">Reference proteome</keyword>
<comment type="pathway">
    <text evidence="3">Amine and polyamine biosynthesis; carnitine biosynthesis.</text>
</comment>
<dbReference type="InterPro" id="IPR050411">
    <property type="entry name" value="AlphaKG_dependent_hydroxylases"/>
</dbReference>
<dbReference type="Gene3D" id="3.60.130.10">
    <property type="entry name" value="Clavaminate synthase-like"/>
    <property type="match status" value="1"/>
</dbReference>
<evidence type="ECO:0000256" key="8">
    <source>
        <dbReference type="ARBA" id="ARBA00023002"/>
    </source>
</evidence>
<evidence type="ECO:0000313" key="13">
    <source>
        <dbReference type="Proteomes" id="UP001353858"/>
    </source>
</evidence>
<keyword evidence="7" id="KW-0223">Dioxygenase</keyword>
<dbReference type="InterPro" id="IPR003819">
    <property type="entry name" value="TauD/TfdA-like"/>
</dbReference>
<evidence type="ECO:0000256" key="3">
    <source>
        <dbReference type="ARBA" id="ARBA00005022"/>
    </source>
</evidence>
<dbReference type="GO" id="GO:0046872">
    <property type="term" value="F:metal ion binding"/>
    <property type="evidence" value="ECO:0007669"/>
    <property type="project" value="UniProtKB-KW"/>
</dbReference>
<keyword evidence="5" id="KW-0479">Metal-binding</keyword>
<evidence type="ECO:0000256" key="4">
    <source>
        <dbReference type="ARBA" id="ARBA00008654"/>
    </source>
</evidence>
<feature type="transmembrane region" description="Helical" evidence="10">
    <location>
        <begin position="585"/>
        <end position="618"/>
    </location>
</feature>
<dbReference type="CDD" id="cd00250">
    <property type="entry name" value="CAS_like"/>
    <property type="match status" value="1"/>
</dbReference>
<evidence type="ECO:0000256" key="5">
    <source>
        <dbReference type="ARBA" id="ARBA00022723"/>
    </source>
</evidence>